<dbReference type="Pfam" id="PF04969">
    <property type="entry name" value="CS"/>
    <property type="match status" value="1"/>
</dbReference>
<dbReference type="EMBL" id="CP001670">
    <property type="protein sequence ID" value="AFZ80859.1"/>
    <property type="molecule type" value="Genomic_DNA"/>
</dbReference>
<evidence type="ECO:0000256" key="4">
    <source>
        <dbReference type="ARBA" id="ARBA00022490"/>
    </source>
</evidence>
<sequence>MAEESLDSLFLLLTEKSGGVESLLEGFFSFLRRRTDFYKPPNQGGFEASLDHCVNLVSKYCRKAGNEYRELMNKQAAAQTSVVKETPASSISKVPRIEEIHPDPPVVKAVTPSAPVTSSSDTPEEDDGEEEVPPPGNGGSTDKYDWTQTLGALEVLVPVPAGTPSKLVSVKITTNTLHVTLNKEPLFGGELHDAVKSDECLWALVDGRVIQISLEKRNGMQWWPCVIKGDQEIDVKKIVPENSKLSDLDPETRATVERMMFDQRQKAAGLPTSSQQSQFEALEKFKKAHPELDFSKANISYN</sequence>
<dbReference type="PANTHER" id="PTHR12356">
    <property type="entry name" value="NUCLEAR MOVEMENT PROTEIN NUDC"/>
    <property type="match status" value="1"/>
</dbReference>
<evidence type="ECO:0000256" key="5">
    <source>
        <dbReference type="ARBA" id="ARBA00022553"/>
    </source>
</evidence>
<dbReference type="Proteomes" id="UP000031512">
    <property type="component" value="Chromosome 3"/>
</dbReference>
<gene>
    <name evidence="9" type="ORF">BEWA_002660</name>
</gene>
<dbReference type="eggNOG" id="KOG2265">
    <property type="taxonomic scope" value="Eukaryota"/>
</dbReference>
<dbReference type="VEuPathDB" id="PiroplasmaDB:BEWA_002660"/>
<dbReference type="PROSITE" id="PS51203">
    <property type="entry name" value="CS"/>
    <property type="match status" value="1"/>
</dbReference>
<dbReference type="InterPro" id="IPR025934">
    <property type="entry name" value="NudC_N_dom"/>
</dbReference>
<evidence type="ECO:0000256" key="7">
    <source>
        <dbReference type="SAM" id="MobiDB-lite"/>
    </source>
</evidence>
<dbReference type="RefSeq" id="XP_004830525.1">
    <property type="nucleotide sequence ID" value="XM_004830468.1"/>
</dbReference>
<evidence type="ECO:0000259" key="8">
    <source>
        <dbReference type="PROSITE" id="PS51203"/>
    </source>
</evidence>
<proteinExistence type="inferred from homology"/>
<comment type="similarity">
    <text evidence="2">Belongs to the nudC family.</text>
</comment>
<keyword evidence="5" id="KW-0597">Phosphoprotein</keyword>
<dbReference type="InterPro" id="IPR037898">
    <property type="entry name" value="NudC_fam"/>
</dbReference>
<dbReference type="InterPro" id="IPR008978">
    <property type="entry name" value="HSP20-like_chaperone"/>
</dbReference>
<evidence type="ECO:0000256" key="3">
    <source>
        <dbReference type="ARBA" id="ARBA00017641"/>
    </source>
</evidence>
<dbReference type="GO" id="GO:0005737">
    <property type="term" value="C:cytoplasm"/>
    <property type="evidence" value="ECO:0007669"/>
    <property type="project" value="UniProtKB-SubCell"/>
</dbReference>
<evidence type="ECO:0000256" key="2">
    <source>
        <dbReference type="ARBA" id="ARBA00010513"/>
    </source>
</evidence>
<dbReference type="InterPro" id="IPR007052">
    <property type="entry name" value="CS_dom"/>
</dbReference>
<evidence type="ECO:0000256" key="6">
    <source>
        <dbReference type="ARBA" id="ARBA00030427"/>
    </source>
</evidence>
<feature type="region of interest" description="Disordered" evidence="7">
    <location>
        <begin position="77"/>
        <end position="145"/>
    </location>
</feature>
<reference evidence="9 10" key="1">
    <citation type="journal article" date="2012" name="BMC Genomics">
        <title>Comparative genomic analysis and phylogenetic position of Theileria equi.</title>
        <authorList>
            <person name="Kappmeyer L.S."/>
            <person name="Thiagarajan M."/>
            <person name="Herndon D.R."/>
            <person name="Ramsay J.D."/>
            <person name="Caler E."/>
            <person name="Djikeng A."/>
            <person name="Gillespie J.J."/>
            <person name="Lau A.O."/>
            <person name="Roalson E.H."/>
            <person name="Silva J.C."/>
            <person name="Silva M.G."/>
            <person name="Suarez C.E."/>
            <person name="Ueti M.W."/>
            <person name="Nene V.M."/>
            <person name="Mealey R.H."/>
            <person name="Knowles D.P."/>
            <person name="Brayton K.A."/>
        </authorList>
    </citation>
    <scope>NUCLEOTIDE SEQUENCE [LARGE SCALE GENOMIC DNA]</scope>
    <source>
        <strain evidence="9 10">WA</strain>
    </source>
</reference>
<dbReference type="Gene3D" id="2.60.40.790">
    <property type="match status" value="1"/>
</dbReference>
<dbReference type="KEGG" id="beq:BEWA_002660"/>
<dbReference type="GO" id="GO:0006457">
    <property type="term" value="P:protein folding"/>
    <property type="evidence" value="ECO:0007669"/>
    <property type="project" value="TreeGrafter"/>
</dbReference>
<feature type="domain" description="CS" evidence="8">
    <location>
        <begin position="139"/>
        <end position="227"/>
    </location>
</feature>
<feature type="compositionally biased region" description="Polar residues" evidence="7">
    <location>
        <begin position="77"/>
        <end position="92"/>
    </location>
</feature>
<comment type="subcellular location">
    <subcellularLocation>
        <location evidence="1">Cytoplasm</location>
    </subcellularLocation>
</comment>
<dbReference type="CDD" id="cd06467">
    <property type="entry name" value="p23_NUDC_like"/>
    <property type="match status" value="1"/>
</dbReference>
<feature type="compositionally biased region" description="Acidic residues" evidence="7">
    <location>
        <begin position="122"/>
        <end position="132"/>
    </location>
</feature>
<evidence type="ECO:0000256" key="1">
    <source>
        <dbReference type="ARBA" id="ARBA00004496"/>
    </source>
</evidence>
<dbReference type="FunFam" id="2.60.40.790:FF:000001">
    <property type="entry name" value="Nuclear migration protein nudC"/>
    <property type="match status" value="1"/>
</dbReference>
<protein>
    <recommendedName>
        <fullName evidence="3">Nuclear migration protein nudC</fullName>
    </recommendedName>
    <alternativeName>
        <fullName evidence="6">Nuclear distribution protein C homolog</fullName>
    </alternativeName>
</protein>
<accession>L0B155</accession>
<dbReference type="Pfam" id="PF14050">
    <property type="entry name" value="Nudc_N"/>
    <property type="match status" value="1"/>
</dbReference>
<name>L0B155_THEEQ</name>
<dbReference type="PANTHER" id="PTHR12356:SF3">
    <property type="entry name" value="NUCLEAR MIGRATION PROTEIN NUDC"/>
    <property type="match status" value="1"/>
</dbReference>
<keyword evidence="4" id="KW-0963">Cytoplasm</keyword>
<dbReference type="OrthoDB" id="416217at2759"/>
<dbReference type="GO" id="GO:0051082">
    <property type="term" value="F:unfolded protein binding"/>
    <property type="evidence" value="ECO:0007669"/>
    <property type="project" value="TreeGrafter"/>
</dbReference>
<evidence type="ECO:0000313" key="10">
    <source>
        <dbReference type="Proteomes" id="UP000031512"/>
    </source>
</evidence>
<dbReference type="AlphaFoldDB" id="L0B155"/>
<dbReference type="SUPFAM" id="SSF49764">
    <property type="entry name" value="HSP20-like chaperones"/>
    <property type="match status" value="1"/>
</dbReference>
<dbReference type="GeneID" id="15804781"/>
<dbReference type="STRING" id="1537102.L0B155"/>
<organism evidence="9 10">
    <name type="scientific">Theileria equi strain WA</name>
    <dbReference type="NCBI Taxonomy" id="1537102"/>
    <lineage>
        <taxon>Eukaryota</taxon>
        <taxon>Sar</taxon>
        <taxon>Alveolata</taxon>
        <taxon>Apicomplexa</taxon>
        <taxon>Aconoidasida</taxon>
        <taxon>Piroplasmida</taxon>
        <taxon>Theileriidae</taxon>
        <taxon>Theileria</taxon>
    </lineage>
</organism>
<keyword evidence="10" id="KW-1185">Reference proteome</keyword>
<evidence type="ECO:0000313" key="9">
    <source>
        <dbReference type="EMBL" id="AFZ80859.1"/>
    </source>
</evidence>